<comment type="caution">
    <text evidence="2">The sequence shown here is derived from an EMBL/GenBank/DDBJ whole genome shotgun (WGS) entry which is preliminary data.</text>
</comment>
<evidence type="ECO:0000313" key="3">
    <source>
        <dbReference type="Proteomes" id="UP000265520"/>
    </source>
</evidence>
<evidence type="ECO:0000313" key="2">
    <source>
        <dbReference type="EMBL" id="MCI68485.1"/>
    </source>
</evidence>
<feature type="compositionally biased region" description="Polar residues" evidence="1">
    <location>
        <begin position="30"/>
        <end position="44"/>
    </location>
</feature>
<proteinExistence type="predicted"/>
<accession>A0A392U9T0</accession>
<name>A0A392U9T0_9FABA</name>
<organism evidence="2 3">
    <name type="scientific">Trifolium medium</name>
    <dbReference type="NCBI Taxonomy" id="97028"/>
    <lineage>
        <taxon>Eukaryota</taxon>
        <taxon>Viridiplantae</taxon>
        <taxon>Streptophyta</taxon>
        <taxon>Embryophyta</taxon>
        <taxon>Tracheophyta</taxon>
        <taxon>Spermatophyta</taxon>
        <taxon>Magnoliopsida</taxon>
        <taxon>eudicotyledons</taxon>
        <taxon>Gunneridae</taxon>
        <taxon>Pentapetalae</taxon>
        <taxon>rosids</taxon>
        <taxon>fabids</taxon>
        <taxon>Fabales</taxon>
        <taxon>Fabaceae</taxon>
        <taxon>Papilionoideae</taxon>
        <taxon>50 kb inversion clade</taxon>
        <taxon>NPAAA clade</taxon>
        <taxon>Hologalegina</taxon>
        <taxon>IRL clade</taxon>
        <taxon>Trifolieae</taxon>
        <taxon>Trifolium</taxon>
    </lineage>
</organism>
<sequence>YVSENPFGTGNVESHVDASVKPAIKPDVDSSGNVSSEAGQSQFEKSIEETLISDNPKSGETVDESRTVAETIIDQSSLTVPV</sequence>
<dbReference type="EMBL" id="LXQA010737243">
    <property type="protein sequence ID" value="MCI68485.1"/>
    <property type="molecule type" value="Genomic_DNA"/>
</dbReference>
<protein>
    <submittedName>
        <fullName evidence="2">Uncharacterized protein</fullName>
    </submittedName>
</protein>
<keyword evidence="3" id="KW-1185">Reference proteome</keyword>
<dbReference type="AlphaFoldDB" id="A0A392U9T0"/>
<feature type="region of interest" description="Disordered" evidence="1">
    <location>
        <begin position="23"/>
        <end position="64"/>
    </location>
</feature>
<feature type="non-terminal residue" evidence="2">
    <location>
        <position position="1"/>
    </location>
</feature>
<dbReference type="Proteomes" id="UP000265520">
    <property type="component" value="Unassembled WGS sequence"/>
</dbReference>
<evidence type="ECO:0000256" key="1">
    <source>
        <dbReference type="SAM" id="MobiDB-lite"/>
    </source>
</evidence>
<feature type="non-terminal residue" evidence="2">
    <location>
        <position position="82"/>
    </location>
</feature>
<reference evidence="2 3" key="1">
    <citation type="journal article" date="2018" name="Front. Plant Sci.">
        <title>Red Clover (Trifolium pratense) and Zigzag Clover (T. medium) - A Picture of Genomic Similarities and Differences.</title>
        <authorList>
            <person name="Dluhosova J."/>
            <person name="Istvanek J."/>
            <person name="Nedelnik J."/>
            <person name="Repkova J."/>
        </authorList>
    </citation>
    <scope>NUCLEOTIDE SEQUENCE [LARGE SCALE GENOMIC DNA]</scope>
    <source>
        <strain evidence="3">cv. 10/8</strain>
        <tissue evidence="2">Leaf</tissue>
    </source>
</reference>